<dbReference type="Proteomes" id="UP000621436">
    <property type="component" value="Unassembled WGS sequence"/>
</dbReference>
<dbReference type="AlphaFoldDB" id="A0A931F9V8"/>
<evidence type="ECO:0000313" key="2">
    <source>
        <dbReference type="EMBL" id="MBF8436302.1"/>
    </source>
</evidence>
<feature type="signal peptide" evidence="1">
    <location>
        <begin position="1"/>
        <end position="23"/>
    </location>
</feature>
<organism evidence="2 3">
    <name type="scientific">Halonatronomonas betaini</name>
    <dbReference type="NCBI Taxonomy" id="2778430"/>
    <lineage>
        <taxon>Bacteria</taxon>
        <taxon>Bacillati</taxon>
        <taxon>Bacillota</taxon>
        <taxon>Clostridia</taxon>
        <taxon>Halanaerobiales</taxon>
        <taxon>Halarsenatibacteraceae</taxon>
        <taxon>Halonatronomonas</taxon>
    </lineage>
</organism>
<accession>A0A931F9V8</accession>
<keyword evidence="1" id="KW-0732">Signal</keyword>
<feature type="chain" id="PRO_5037276222" evidence="1">
    <location>
        <begin position="24"/>
        <end position="61"/>
    </location>
</feature>
<protein>
    <submittedName>
        <fullName evidence="2">Uncharacterized protein</fullName>
    </submittedName>
</protein>
<dbReference type="EMBL" id="JADPIE010000002">
    <property type="protein sequence ID" value="MBF8436302.1"/>
    <property type="molecule type" value="Genomic_DNA"/>
</dbReference>
<dbReference type="RefSeq" id="WP_270453116.1">
    <property type="nucleotide sequence ID" value="NZ_JADPIE010000002.1"/>
</dbReference>
<evidence type="ECO:0000256" key="1">
    <source>
        <dbReference type="SAM" id="SignalP"/>
    </source>
</evidence>
<proteinExistence type="predicted"/>
<comment type="caution">
    <text evidence="2">The sequence shown here is derived from an EMBL/GenBank/DDBJ whole genome shotgun (WGS) entry which is preliminary data.</text>
</comment>
<name>A0A931F9V8_9FIRM</name>
<sequence length="61" mass="6404">MKKILVIMLVFFMVFGFSANILAARGGMPAAHGVEGRCFGTAVSSVAQYSPLCLASHVSGR</sequence>
<reference evidence="2" key="1">
    <citation type="submission" date="2020-11" db="EMBL/GenBank/DDBJ databases">
        <title>Halonatronomonas betainensis gen. nov., sp. nov. a novel haloalkaliphilic representative of the family Halanaerobiacae capable of betaine degradation.</title>
        <authorList>
            <person name="Boltyanskaya Y."/>
            <person name="Kevbrin V."/>
            <person name="Detkova E."/>
            <person name="Grouzdev D.S."/>
            <person name="Koziaeva V."/>
            <person name="Zhilina T."/>
        </authorList>
    </citation>
    <scope>NUCLEOTIDE SEQUENCE</scope>
    <source>
        <strain evidence="2">Z-7014</strain>
    </source>
</reference>
<evidence type="ECO:0000313" key="3">
    <source>
        <dbReference type="Proteomes" id="UP000621436"/>
    </source>
</evidence>
<keyword evidence="3" id="KW-1185">Reference proteome</keyword>
<gene>
    <name evidence="2" type="ORF">I0Q91_04355</name>
</gene>